<accession>A0ABU6YBA7</accession>
<dbReference type="Pfam" id="PF02721">
    <property type="entry name" value="DUF223"/>
    <property type="match status" value="1"/>
</dbReference>
<evidence type="ECO:0000259" key="1">
    <source>
        <dbReference type="Pfam" id="PF02721"/>
    </source>
</evidence>
<name>A0ABU6YBA7_9FABA</name>
<sequence>MSNVGRKSSSSSVHKVVDRDAAVHGKTFQWNLVVRVVRMYEATTQRSPSEVYQVELVLQDESGDRIHFTIPKTHLSMYKSVFREFSMYRINNVVVQANVKVPRTTSHNHKLSAYRKPTVESLPSCNFLLNPFHFVSYGDVEGLVTGGNSYLIDCIGHVVGKEDPKDMTTKSGHKTTCMNLYIEDLE</sequence>
<reference evidence="2 3" key="1">
    <citation type="journal article" date="2023" name="Plants (Basel)">
        <title>Bridging the Gap: Combining Genomics and Transcriptomics Approaches to Understand Stylosanthes scabra, an Orphan Legume from the Brazilian Caatinga.</title>
        <authorList>
            <person name="Ferreira-Neto J.R.C."/>
            <person name="da Silva M.D."/>
            <person name="Binneck E."/>
            <person name="de Melo N.F."/>
            <person name="da Silva R.H."/>
            <person name="de Melo A.L.T.M."/>
            <person name="Pandolfi V."/>
            <person name="Bustamante F.O."/>
            <person name="Brasileiro-Vidal A.C."/>
            <person name="Benko-Iseppon A.M."/>
        </authorList>
    </citation>
    <scope>NUCLEOTIDE SEQUENCE [LARGE SCALE GENOMIC DNA]</scope>
    <source>
        <tissue evidence="2">Leaves</tissue>
    </source>
</reference>
<dbReference type="EMBL" id="JASCZI010241773">
    <property type="protein sequence ID" value="MED6206681.1"/>
    <property type="molecule type" value="Genomic_DNA"/>
</dbReference>
<organism evidence="2 3">
    <name type="scientific">Stylosanthes scabra</name>
    <dbReference type="NCBI Taxonomy" id="79078"/>
    <lineage>
        <taxon>Eukaryota</taxon>
        <taxon>Viridiplantae</taxon>
        <taxon>Streptophyta</taxon>
        <taxon>Embryophyta</taxon>
        <taxon>Tracheophyta</taxon>
        <taxon>Spermatophyta</taxon>
        <taxon>Magnoliopsida</taxon>
        <taxon>eudicotyledons</taxon>
        <taxon>Gunneridae</taxon>
        <taxon>Pentapetalae</taxon>
        <taxon>rosids</taxon>
        <taxon>fabids</taxon>
        <taxon>Fabales</taxon>
        <taxon>Fabaceae</taxon>
        <taxon>Papilionoideae</taxon>
        <taxon>50 kb inversion clade</taxon>
        <taxon>dalbergioids sensu lato</taxon>
        <taxon>Dalbergieae</taxon>
        <taxon>Pterocarpus clade</taxon>
        <taxon>Stylosanthes</taxon>
    </lineage>
</organism>
<proteinExistence type="predicted"/>
<dbReference type="InterPro" id="IPR003871">
    <property type="entry name" value="RFA1B/D_OB_1st"/>
</dbReference>
<evidence type="ECO:0000313" key="3">
    <source>
        <dbReference type="Proteomes" id="UP001341840"/>
    </source>
</evidence>
<dbReference type="CDD" id="cd04480">
    <property type="entry name" value="RPA1_DBD_A_like"/>
    <property type="match status" value="1"/>
</dbReference>
<feature type="domain" description="Replication protein A 70 kDa DNA-binding subunit B/D first OB fold" evidence="1">
    <location>
        <begin position="28"/>
        <end position="119"/>
    </location>
</feature>
<keyword evidence="3" id="KW-1185">Reference proteome</keyword>
<protein>
    <recommendedName>
        <fullName evidence="1">Replication protein A 70 kDa DNA-binding subunit B/D first OB fold domain-containing protein</fullName>
    </recommendedName>
</protein>
<dbReference type="PANTHER" id="PTHR47165:SF4">
    <property type="entry name" value="OS03G0429900 PROTEIN"/>
    <property type="match status" value="1"/>
</dbReference>
<dbReference type="InterPro" id="IPR012340">
    <property type="entry name" value="NA-bd_OB-fold"/>
</dbReference>
<gene>
    <name evidence="2" type="ORF">PIB30_029156</name>
</gene>
<dbReference type="SUPFAM" id="SSF50249">
    <property type="entry name" value="Nucleic acid-binding proteins"/>
    <property type="match status" value="1"/>
</dbReference>
<comment type="caution">
    <text evidence="2">The sequence shown here is derived from an EMBL/GenBank/DDBJ whole genome shotgun (WGS) entry which is preliminary data.</text>
</comment>
<dbReference type="PANTHER" id="PTHR47165">
    <property type="entry name" value="OS03G0429900 PROTEIN"/>
    <property type="match status" value="1"/>
</dbReference>
<dbReference type="Proteomes" id="UP001341840">
    <property type="component" value="Unassembled WGS sequence"/>
</dbReference>
<evidence type="ECO:0000313" key="2">
    <source>
        <dbReference type="EMBL" id="MED6206681.1"/>
    </source>
</evidence>
<dbReference type="Gene3D" id="2.40.50.140">
    <property type="entry name" value="Nucleic acid-binding proteins"/>
    <property type="match status" value="2"/>
</dbReference>